<comment type="subcellular location">
    <subcellularLocation>
        <location evidence="1">Cytoplasm</location>
    </subcellularLocation>
    <subcellularLocation>
        <location evidence="1">Nucleus</location>
    </subcellularLocation>
</comment>
<keyword evidence="1" id="KW-0963">Cytoplasm</keyword>
<reference evidence="2 3" key="1">
    <citation type="submission" date="2018-02" db="EMBL/GenBank/DDBJ databases">
        <title>Genome sequence of the basidiomycete white-rot fungus Phlebia centrifuga.</title>
        <authorList>
            <person name="Granchi Z."/>
            <person name="Peng M."/>
            <person name="de Vries R.P."/>
            <person name="Hilden K."/>
            <person name="Makela M.R."/>
            <person name="Grigoriev I."/>
            <person name="Riley R."/>
        </authorList>
    </citation>
    <scope>NUCLEOTIDE SEQUENCE [LARGE SCALE GENOMIC DNA]</scope>
    <source>
        <strain evidence="2 3">FBCC195</strain>
    </source>
</reference>
<feature type="binding site" evidence="1">
    <location>
        <position position="21"/>
    </location>
    <ligand>
        <name>ATP</name>
        <dbReference type="ChEBI" id="CHEBI:30616"/>
    </ligand>
</feature>
<dbReference type="Pfam" id="PF13238">
    <property type="entry name" value="AAA_18"/>
    <property type="match status" value="1"/>
</dbReference>
<feature type="binding site" evidence="1">
    <location>
        <position position="19"/>
    </location>
    <ligand>
        <name>ATP</name>
        <dbReference type="ChEBI" id="CHEBI:30616"/>
    </ligand>
</feature>
<dbReference type="OrthoDB" id="10251185at2759"/>
<dbReference type="GO" id="GO:0016887">
    <property type="term" value="F:ATP hydrolysis activity"/>
    <property type="evidence" value="ECO:0007669"/>
    <property type="project" value="UniProtKB-UniRule"/>
</dbReference>
<evidence type="ECO:0000313" key="3">
    <source>
        <dbReference type="Proteomes" id="UP000186601"/>
    </source>
</evidence>
<feature type="region of interest" description="NMPbind" evidence="1">
    <location>
        <begin position="41"/>
        <end position="64"/>
    </location>
</feature>
<dbReference type="InterPro" id="IPR027417">
    <property type="entry name" value="P-loop_NTPase"/>
</dbReference>
<dbReference type="GO" id="GO:0005634">
    <property type="term" value="C:nucleus"/>
    <property type="evidence" value="ECO:0007669"/>
    <property type="project" value="UniProtKB-SubCell"/>
</dbReference>
<keyword evidence="1" id="KW-0808">Transferase</keyword>
<dbReference type="AlphaFoldDB" id="A0A2R6P5I5"/>
<feature type="binding site" evidence="1">
    <location>
        <position position="22"/>
    </location>
    <ligand>
        <name>ATP</name>
        <dbReference type="ChEBI" id="CHEBI:30616"/>
    </ligand>
</feature>
<dbReference type="GO" id="GO:0042274">
    <property type="term" value="P:ribosomal small subunit biogenesis"/>
    <property type="evidence" value="ECO:0007669"/>
    <property type="project" value="UniProtKB-UniRule"/>
</dbReference>
<comment type="caution">
    <text evidence="1">Lacks conserved residue(s) required for the propagation of feature annotation.</text>
</comment>
<dbReference type="GO" id="GO:0005737">
    <property type="term" value="C:cytoplasm"/>
    <property type="evidence" value="ECO:0007669"/>
    <property type="project" value="UniProtKB-SubCell"/>
</dbReference>
<keyword evidence="1" id="KW-0418">Kinase</keyword>
<dbReference type="EMBL" id="MLYV02000523">
    <property type="protein sequence ID" value="PSR85858.1"/>
    <property type="molecule type" value="Genomic_DNA"/>
</dbReference>
<keyword evidence="1" id="KW-0690">Ribosome biogenesis</keyword>
<dbReference type="GO" id="GO:0004017">
    <property type="term" value="F:AMP kinase activity"/>
    <property type="evidence" value="ECO:0007669"/>
    <property type="project" value="UniProtKB-UniRule"/>
</dbReference>
<feature type="region of interest" description="LID" evidence="1">
    <location>
        <begin position="116"/>
        <end position="126"/>
    </location>
</feature>
<feature type="binding site" evidence="1">
    <location>
        <position position="24"/>
    </location>
    <ligand>
        <name>ATP</name>
        <dbReference type="ChEBI" id="CHEBI:30616"/>
    </ligand>
</feature>
<comment type="catalytic activity">
    <reaction evidence="1">
        <text>AMP + ATP = 2 ADP</text>
        <dbReference type="Rhea" id="RHEA:12973"/>
        <dbReference type="ChEBI" id="CHEBI:30616"/>
        <dbReference type="ChEBI" id="CHEBI:456215"/>
        <dbReference type="ChEBI" id="CHEBI:456216"/>
        <dbReference type="EC" id="2.7.4.3"/>
    </reaction>
</comment>
<dbReference type="SUPFAM" id="SSF52540">
    <property type="entry name" value="P-loop containing nucleoside triphosphate hydrolases"/>
    <property type="match status" value="1"/>
</dbReference>
<organism evidence="2 3">
    <name type="scientific">Hermanssonia centrifuga</name>
    <dbReference type="NCBI Taxonomy" id="98765"/>
    <lineage>
        <taxon>Eukaryota</taxon>
        <taxon>Fungi</taxon>
        <taxon>Dikarya</taxon>
        <taxon>Basidiomycota</taxon>
        <taxon>Agaricomycotina</taxon>
        <taxon>Agaricomycetes</taxon>
        <taxon>Polyporales</taxon>
        <taxon>Meruliaceae</taxon>
        <taxon>Hermanssonia</taxon>
    </lineage>
</organism>
<gene>
    <name evidence="2" type="ORF">PHLCEN_2v5334</name>
</gene>
<dbReference type="InterPro" id="IPR020618">
    <property type="entry name" value="Adenyl_kinase_AK6"/>
</dbReference>
<dbReference type="FunFam" id="3.40.50.300:FF:003001">
    <property type="entry name" value="Adenylate kinase isoenzyme 6"/>
    <property type="match status" value="1"/>
</dbReference>
<keyword evidence="1" id="KW-0547">Nucleotide-binding</keyword>
<keyword evidence="3" id="KW-1185">Reference proteome</keyword>
<accession>A0A2R6P5I5</accession>
<comment type="subunit">
    <text evidence="1">Interacts with small ribosomal subunit protein uS11. Not a structural component of 43S pre-ribosomes, but transiently interacts with them by binding to uS11.</text>
</comment>
<protein>
    <recommendedName>
        <fullName evidence="1">Adenylate kinase isoenzyme 6 homolog</fullName>
        <shortName evidence="1">AK6</shortName>
        <ecNumber evidence="1">2.7.4.3</ecNumber>
    </recommendedName>
    <alternativeName>
        <fullName evidence="1">Dual activity adenylate kinase/ATPase</fullName>
        <shortName evidence="1">AK/ATPase</shortName>
    </alternativeName>
</protein>
<dbReference type="Gene3D" id="3.40.50.300">
    <property type="entry name" value="P-loop containing nucleotide triphosphate hydrolases"/>
    <property type="match status" value="1"/>
</dbReference>
<keyword evidence="1" id="KW-0698">rRNA processing</keyword>
<comment type="function">
    <text evidence="1">Broad-specificity nucleoside monophosphate (NMP) kinase that catalyzes the reversible transfer of the terminal phosphate group between nucleoside triphosphates and monophosphates. Has also ATPase activity. Involved in the late cytoplasmic maturation steps of the 40S ribosomal particles, specifically 18S rRNA maturation. While NMP activity is not required for ribosome maturation, ATPase activity is. Associates transiently with small ribosomal subunit protein uS11. ATP hydrolysis breaks the interaction with uS11. May temporarily remove uS11 from the ribosome to enable a conformational change of the ribosomal RNA that is needed for the final maturation step of the small ribosomal subunit. Its NMP activity may have a role in nuclear energy homeostasis.</text>
</comment>
<dbReference type="STRING" id="98765.A0A2R6P5I5"/>
<dbReference type="GO" id="GO:0006364">
    <property type="term" value="P:rRNA processing"/>
    <property type="evidence" value="ECO:0007669"/>
    <property type="project" value="UniProtKB-KW"/>
</dbReference>
<dbReference type="HAMAP" id="MF_00039">
    <property type="entry name" value="Adenylate_kinase_AK6"/>
    <property type="match status" value="1"/>
</dbReference>
<comment type="similarity">
    <text evidence="1">Belongs to the adenylate kinase family. AK6 subfamily.</text>
</comment>
<comment type="caution">
    <text evidence="2">The sequence shown here is derived from an EMBL/GenBank/DDBJ whole genome shotgun (WGS) entry which is preliminary data.</text>
</comment>
<proteinExistence type="inferred from homology"/>
<dbReference type="EC" id="2.7.4.3" evidence="1"/>
<dbReference type="GO" id="GO:0005524">
    <property type="term" value="F:ATP binding"/>
    <property type="evidence" value="ECO:0007669"/>
    <property type="project" value="UniProtKB-KW"/>
</dbReference>
<name>A0A2R6P5I5_9APHY</name>
<evidence type="ECO:0000256" key="1">
    <source>
        <dbReference type="HAMAP-Rule" id="MF_03173"/>
    </source>
</evidence>
<dbReference type="Proteomes" id="UP000186601">
    <property type="component" value="Unassembled WGS sequence"/>
</dbReference>
<dbReference type="PANTHER" id="PTHR12595">
    <property type="entry name" value="POS9-ACTIVATING FACTOR FAP7-RELATED"/>
    <property type="match status" value="1"/>
</dbReference>
<keyword evidence="1" id="KW-0539">Nucleus</keyword>
<feature type="binding site" evidence="1">
    <location>
        <position position="23"/>
    </location>
    <ligand>
        <name>ATP</name>
        <dbReference type="ChEBI" id="CHEBI:30616"/>
    </ligand>
</feature>
<sequence>MATESSKTSPVIIITGTPGTGKTTHAQLLADESPVPLKHINIGDLVKEKGLYEEYDQEWQSYTVDEDKLVDELEPIVARGGVILDWHTCEIFPERWADLVVVLRCDHTKLWERLEKREYPLKKIQENNEAEIMQVVLDEARGSYPTEIVVELKSEGTEDLESNITRIVQWINAWKADRGMDEAKAGS</sequence>
<keyword evidence="1" id="KW-0067">ATP-binding</keyword>
<comment type="catalytic activity">
    <reaction evidence="1">
        <text>ATP + H2O = ADP + phosphate + H(+)</text>
        <dbReference type="Rhea" id="RHEA:13065"/>
        <dbReference type="ChEBI" id="CHEBI:15377"/>
        <dbReference type="ChEBI" id="CHEBI:15378"/>
        <dbReference type="ChEBI" id="CHEBI:30616"/>
        <dbReference type="ChEBI" id="CHEBI:43474"/>
        <dbReference type="ChEBI" id="CHEBI:456216"/>
    </reaction>
</comment>
<feature type="binding site" evidence="1">
    <location>
        <position position="117"/>
    </location>
    <ligand>
        <name>ATP</name>
        <dbReference type="ChEBI" id="CHEBI:30616"/>
    </ligand>
</feature>
<dbReference type="PANTHER" id="PTHR12595:SF0">
    <property type="entry name" value="ADENYLATE KINASE ISOENZYME 6"/>
    <property type="match status" value="1"/>
</dbReference>
<evidence type="ECO:0000313" key="2">
    <source>
        <dbReference type="EMBL" id="PSR85858.1"/>
    </source>
</evidence>